<dbReference type="KEGG" id="shi:Shel_08500"/>
<feature type="region of interest" description="Disordered" evidence="7">
    <location>
        <begin position="1"/>
        <end position="27"/>
    </location>
</feature>
<keyword evidence="9" id="KW-1185">Reference proteome</keyword>
<evidence type="ECO:0000256" key="7">
    <source>
        <dbReference type="SAM" id="MobiDB-lite"/>
    </source>
</evidence>
<dbReference type="eggNOG" id="COG3727">
    <property type="taxonomic scope" value="Bacteria"/>
</dbReference>
<reference evidence="8 9" key="1">
    <citation type="journal article" date="2009" name="Stand. Genomic Sci.">
        <title>Complete genome sequence of Slackia heliotrinireducens type strain (RHS 1).</title>
        <authorList>
            <person name="Pukall R."/>
            <person name="Lapidus A."/>
            <person name="Nolan M."/>
            <person name="Copeland A."/>
            <person name="Glavina Del Rio T."/>
            <person name="Lucas S."/>
            <person name="Chen F."/>
            <person name="Tice H."/>
            <person name="Cheng J.F."/>
            <person name="Chertkov O."/>
            <person name="Bruce D."/>
            <person name="Goodwin L."/>
            <person name="Kuske C."/>
            <person name="Brettin T."/>
            <person name="Detter J.C."/>
            <person name="Han C."/>
            <person name="Pitluck S."/>
            <person name="Pati A."/>
            <person name="Mavrommatis K."/>
            <person name="Ivanova N."/>
            <person name="Ovchinnikova G."/>
            <person name="Chen A."/>
            <person name="Palaniappan K."/>
            <person name="Schneider S."/>
            <person name="Rohde M."/>
            <person name="Chain P."/>
            <person name="D'haeseleer P."/>
            <person name="Goker M."/>
            <person name="Bristow J."/>
            <person name="Eisen J.A."/>
            <person name="Markowitz V."/>
            <person name="Kyrpides N.C."/>
            <person name="Klenk H.P."/>
            <person name="Hugenholtz P."/>
        </authorList>
    </citation>
    <scope>NUCLEOTIDE SEQUENCE [LARGE SCALE GENOMIC DNA]</scope>
    <source>
        <strain evidence="9">ATCC 29202 / DSM 20476 / NCTC 11029 / RHS 1</strain>
    </source>
</reference>
<evidence type="ECO:0000256" key="2">
    <source>
        <dbReference type="ARBA" id="ARBA00022759"/>
    </source>
</evidence>
<dbReference type="Gene3D" id="3.40.960.10">
    <property type="entry name" value="VSR Endonuclease"/>
    <property type="match status" value="1"/>
</dbReference>
<dbReference type="HOGENOM" id="CLU_111913_1_1_11"/>
<comment type="similarity">
    <text evidence="6">Belongs to the vsr family.</text>
</comment>
<sequence length="146" mass="17093">MTSKAPHFENVSPAVHKSMTSNKGKNTKPELLVRKRLREDGLLGYRVHWKVPGHPDVAWPGKKVAIFVHGCFWHRCPHCQLPVPKTNQEYWIPKFERNVERDRENIAKLESDGWRVHVIWECELKKKNVEATFDTLLPELHKELGK</sequence>
<accession>C7N4R6</accession>
<name>C7N4R6_SLAHD</name>
<keyword evidence="4 6" id="KW-0378">Hydrolase</keyword>
<dbReference type="SUPFAM" id="SSF52980">
    <property type="entry name" value="Restriction endonuclease-like"/>
    <property type="match status" value="1"/>
</dbReference>
<dbReference type="RefSeq" id="WP_012798005.1">
    <property type="nucleotide sequence ID" value="NC_013165.1"/>
</dbReference>
<dbReference type="EC" id="3.1.-.-" evidence="6"/>
<gene>
    <name evidence="8" type="ordered locus">Shel_08500</name>
</gene>
<keyword evidence="3 6" id="KW-0227">DNA damage</keyword>
<evidence type="ECO:0000313" key="8">
    <source>
        <dbReference type="EMBL" id="ACV21901.1"/>
    </source>
</evidence>
<dbReference type="AlphaFoldDB" id="C7N4R6"/>
<proteinExistence type="inferred from homology"/>
<dbReference type="STRING" id="471855.Shel_08500"/>
<dbReference type="GO" id="GO:0006298">
    <property type="term" value="P:mismatch repair"/>
    <property type="evidence" value="ECO:0007669"/>
    <property type="project" value="UniProtKB-UniRule"/>
</dbReference>
<evidence type="ECO:0000256" key="4">
    <source>
        <dbReference type="ARBA" id="ARBA00022801"/>
    </source>
</evidence>
<evidence type="ECO:0000256" key="6">
    <source>
        <dbReference type="PIRNR" id="PIRNR018267"/>
    </source>
</evidence>
<evidence type="ECO:0000256" key="1">
    <source>
        <dbReference type="ARBA" id="ARBA00022722"/>
    </source>
</evidence>
<dbReference type="InterPro" id="IPR011335">
    <property type="entry name" value="Restrct_endonuc-II-like"/>
</dbReference>
<dbReference type="NCBIfam" id="TIGR00632">
    <property type="entry name" value="vsr"/>
    <property type="match status" value="1"/>
</dbReference>
<dbReference type="Pfam" id="PF03852">
    <property type="entry name" value="Vsr"/>
    <property type="match status" value="1"/>
</dbReference>
<dbReference type="GO" id="GO:0016787">
    <property type="term" value="F:hydrolase activity"/>
    <property type="evidence" value="ECO:0007669"/>
    <property type="project" value="UniProtKB-KW"/>
</dbReference>
<evidence type="ECO:0000313" key="9">
    <source>
        <dbReference type="Proteomes" id="UP000002026"/>
    </source>
</evidence>
<dbReference type="PIRSF" id="PIRSF018267">
    <property type="entry name" value="VSR_endonuc"/>
    <property type="match status" value="1"/>
</dbReference>
<evidence type="ECO:0000256" key="5">
    <source>
        <dbReference type="ARBA" id="ARBA00023204"/>
    </source>
</evidence>
<organism evidence="8 9">
    <name type="scientific">Slackia heliotrinireducens (strain ATCC 29202 / DSM 20476 / NCTC 11029 / RHS 1)</name>
    <name type="common">Peptococcus heliotrinreducens</name>
    <dbReference type="NCBI Taxonomy" id="471855"/>
    <lineage>
        <taxon>Bacteria</taxon>
        <taxon>Bacillati</taxon>
        <taxon>Actinomycetota</taxon>
        <taxon>Coriobacteriia</taxon>
        <taxon>Eggerthellales</taxon>
        <taxon>Eggerthellaceae</taxon>
        <taxon>Slackia</taxon>
    </lineage>
</organism>
<dbReference type="InterPro" id="IPR004603">
    <property type="entry name" value="DNA_mismatch_endonuc_vsr"/>
</dbReference>
<protein>
    <recommendedName>
        <fullName evidence="6">Very short patch repair endonuclease</fullName>
        <ecNumber evidence="6">3.1.-.-</ecNumber>
    </recommendedName>
</protein>
<dbReference type="GO" id="GO:0004519">
    <property type="term" value="F:endonuclease activity"/>
    <property type="evidence" value="ECO:0007669"/>
    <property type="project" value="UniProtKB-KW"/>
</dbReference>
<keyword evidence="1 6" id="KW-0540">Nuclease</keyword>
<dbReference type="EMBL" id="CP001684">
    <property type="protein sequence ID" value="ACV21901.1"/>
    <property type="molecule type" value="Genomic_DNA"/>
</dbReference>
<keyword evidence="2 6" id="KW-0255">Endonuclease</keyword>
<dbReference type="CDD" id="cd00221">
    <property type="entry name" value="Vsr"/>
    <property type="match status" value="1"/>
</dbReference>
<comment type="function">
    <text evidence="6">May nick specific sequences that contain T:G mispairs resulting from m5C-deamination.</text>
</comment>
<evidence type="ECO:0000256" key="3">
    <source>
        <dbReference type="ARBA" id="ARBA00022763"/>
    </source>
</evidence>
<dbReference type="Proteomes" id="UP000002026">
    <property type="component" value="Chromosome"/>
</dbReference>
<keyword evidence="5 6" id="KW-0234">DNA repair</keyword>